<sequence>MTKNTASNTSATYDIGDHVQYQAVGGGNVPNSTTQGEVTDVITDKESAGETGVRVNASSDDPRYVIRNDNTGKKTAYKEKNIEGTAE</sequence>
<protein>
    <recommendedName>
        <fullName evidence="2">Hypervirulence associated protein TUDOR domain-containing protein</fullName>
    </recommendedName>
</protein>
<dbReference type="AlphaFoldDB" id="A0A8H5HSX3"/>
<evidence type="ECO:0000259" key="2">
    <source>
        <dbReference type="Pfam" id="PF11160"/>
    </source>
</evidence>
<dbReference type="Proteomes" id="UP000518752">
    <property type="component" value="Unassembled WGS sequence"/>
</dbReference>
<feature type="region of interest" description="Disordered" evidence="1">
    <location>
        <begin position="46"/>
        <end position="87"/>
    </location>
</feature>
<accession>A0A8H5HSX3</accession>
<evidence type="ECO:0000313" key="3">
    <source>
        <dbReference type="EMBL" id="KAF5389026.1"/>
    </source>
</evidence>
<gene>
    <name evidence="3" type="ORF">D9757_005090</name>
</gene>
<dbReference type="OrthoDB" id="10052172at2759"/>
<dbReference type="Pfam" id="PF11160">
    <property type="entry name" value="Hva1_TUDOR"/>
    <property type="match status" value="1"/>
</dbReference>
<feature type="domain" description="Hypervirulence associated protein TUDOR" evidence="2">
    <location>
        <begin position="16"/>
        <end position="82"/>
    </location>
</feature>
<name>A0A8H5HSX3_9AGAR</name>
<dbReference type="EMBL" id="JAACJN010000025">
    <property type="protein sequence ID" value="KAF5389026.1"/>
    <property type="molecule type" value="Genomic_DNA"/>
</dbReference>
<proteinExistence type="predicted"/>
<evidence type="ECO:0000256" key="1">
    <source>
        <dbReference type="SAM" id="MobiDB-lite"/>
    </source>
</evidence>
<organism evidence="3 4">
    <name type="scientific">Collybiopsis confluens</name>
    <dbReference type="NCBI Taxonomy" id="2823264"/>
    <lineage>
        <taxon>Eukaryota</taxon>
        <taxon>Fungi</taxon>
        <taxon>Dikarya</taxon>
        <taxon>Basidiomycota</taxon>
        <taxon>Agaricomycotina</taxon>
        <taxon>Agaricomycetes</taxon>
        <taxon>Agaricomycetidae</taxon>
        <taxon>Agaricales</taxon>
        <taxon>Marasmiineae</taxon>
        <taxon>Omphalotaceae</taxon>
        <taxon>Collybiopsis</taxon>
    </lineage>
</organism>
<comment type="caution">
    <text evidence="3">The sequence shown here is derived from an EMBL/GenBank/DDBJ whole genome shotgun (WGS) entry which is preliminary data.</text>
</comment>
<reference evidence="3 4" key="1">
    <citation type="journal article" date="2020" name="ISME J.">
        <title>Uncovering the hidden diversity of litter-decomposition mechanisms in mushroom-forming fungi.</title>
        <authorList>
            <person name="Floudas D."/>
            <person name="Bentzer J."/>
            <person name="Ahren D."/>
            <person name="Johansson T."/>
            <person name="Persson P."/>
            <person name="Tunlid A."/>
        </authorList>
    </citation>
    <scope>NUCLEOTIDE SEQUENCE [LARGE SCALE GENOMIC DNA]</scope>
    <source>
        <strain evidence="3 4">CBS 406.79</strain>
    </source>
</reference>
<evidence type="ECO:0000313" key="4">
    <source>
        <dbReference type="Proteomes" id="UP000518752"/>
    </source>
</evidence>
<keyword evidence="4" id="KW-1185">Reference proteome</keyword>
<dbReference type="Gene3D" id="2.30.30.1060">
    <property type="match status" value="1"/>
</dbReference>
<feature type="compositionally biased region" description="Basic and acidic residues" evidence="1">
    <location>
        <begin position="60"/>
        <end position="87"/>
    </location>
</feature>
<dbReference type="InterPro" id="IPR021331">
    <property type="entry name" value="Hva1_TUDOR"/>
</dbReference>